<organism evidence="8 9">
    <name type="scientific">Torulaspora delbrueckii</name>
    <name type="common">Yeast</name>
    <name type="synonym">Candida colliculosa</name>
    <dbReference type="NCBI Taxonomy" id="4950"/>
    <lineage>
        <taxon>Eukaryota</taxon>
        <taxon>Fungi</taxon>
        <taxon>Dikarya</taxon>
        <taxon>Ascomycota</taxon>
        <taxon>Saccharomycotina</taxon>
        <taxon>Saccharomycetes</taxon>
        <taxon>Saccharomycetales</taxon>
        <taxon>Saccharomycetaceae</taxon>
        <taxon>Torulaspora</taxon>
    </lineage>
</organism>
<evidence type="ECO:0000313" key="9">
    <source>
        <dbReference type="Proteomes" id="UP000005627"/>
    </source>
</evidence>
<dbReference type="EMBL" id="HE616747">
    <property type="protein sequence ID" value="CCE92984.1"/>
    <property type="molecule type" value="Genomic_DNA"/>
</dbReference>
<dbReference type="NCBIfam" id="TIGR01022">
    <property type="entry name" value="rpmJ_bact"/>
    <property type="match status" value="1"/>
</dbReference>
<dbReference type="Pfam" id="PF00444">
    <property type="entry name" value="Ribosomal_L36"/>
    <property type="match status" value="1"/>
</dbReference>
<evidence type="ECO:0000313" key="8">
    <source>
        <dbReference type="EMBL" id="CCE92984.1"/>
    </source>
</evidence>
<dbReference type="HOGENOM" id="CLU_135723_1_1_1"/>
<dbReference type="PROSITE" id="PS00828">
    <property type="entry name" value="RIBOSOMAL_L36"/>
    <property type="match status" value="1"/>
</dbReference>
<dbReference type="InParanoid" id="G8ZWJ0"/>
<protein>
    <recommendedName>
        <fullName evidence="7">Ribosomal protein</fullName>
    </recommendedName>
</protein>
<name>G8ZWJ0_TORDE</name>
<dbReference type="RefSeq" id="XP_003682195.1">
    <property type="nucleotide sequence ID" value="XM_003682147.1"/>
</dbReference>
<dbReference type="GO" id="GO:0006412">
    <property type="term" value="P:translation"/>
    <property type="evidence" value="ECO:0007669"/>
    <property type="project" value="InterPro"/>
</dbReference>
<dbReference type="GO" id="GO:0005762">
    <property type="term" value="C:mitochondrial large ribosomal subunit"/>
    <property type="evidence" value="ECO:0007669"/>
    <property type="project" value="TreeGrafter"/>
</dbReference>
<dbReference type="GO" id="GO:0042254">
    <property type="term" value="P:ribosome biogenesis"/>
    <property type="evidence" value="ECO:0007669"/>
    <property type="project" value="EnsemblFungi"/>
</dbReference>
<evidence type="ECO:0000256" key="2">
    <source>
        <dbReference type="ARBA" id="ARBA00007645"/>
    </source>
</evidence>
<dbReference type="InterPro" id="IPR052143">
    <property type="entry name" value="Mitoribosomal_bL36m"/>
</dbReference>
<proteinExistence type="inferred from homology"/>
<evidence type="ECO:0000256" key="4">
    <source>
        <dbReference type="ARBA" id="ARBA00022980"/>
    </source>
</evidence>
<evidence type="ECO:0000256" key="5">
    <source>
        <dbReference type="ARBA" id="ARBA00023128"/>
    </source>
</evidence>
<dbReference type="eggNOG" id="KOG4122">
    <property type="taxonomic scope" value="Eukaryota"/>
</dbReference>
<dbReference type="Proteomes" id="UP000005627">
    <property type="component" value="Chromosome 6"/>
</dbReference>
<evidence type="ECO:0000256" key="1">
    <source>
        <dbReference type="ARBA" id="ARBA00004173"/>
    </source>
</evidence>
<dbReference type="AlphaFoldDB" id="G8ZWJ0"/>
<dbReference type="PANTHER" id="PTHR46909:SF1">
    <property type="entry name" value="LARGE RIBOSOMAL SUBUNIT PROTEIN BL36M"/>
    <property type="match status" value="1"/>
</dbReference>
<dbReference type="InterPro" id="IPR000473">
    <property type="entry name" value="Ribosomal_bL36"/>
</dbReference>
<dbReference type="PANTHER" id="PTHR46909">
    <property type="entry name" value="39S RIBOSOMAL PROTEIN L36, MITOCHONDRIAL"/>
    <property type="match status" value="1"/>
</dbReference>
<dbReference type="GO" id="GO:0008270">
    <property type="term" value="F:zinc ion binding"/>
    <property type="evidence" value="ECO:0007669"/>
    <property type="project" value="EnsemblFungi"/>
</dbReference>
<evidence type="ECO:0000256" key="7">
    <source>
        <dbReference type="RuleBase" id="RU000570"/>
    </source>
</evidence>
<accession>G8ZWJ0</accession>
<keyword evidence="9" id="KW-1185">Reference proteome</keyword>
<evidence type="ECO:0000256" key="6">
    <source>
        <dbReference type="ARBA" id="ARBA00023274"/>
    </source>
</evidence>
<keyword evidence="4 7" id="KW-0689">Ribosomal protein</keyword>
<dbReference type="GeneID" id="11501365"/>
<dbReference type="OrthoDB" id="10265903at2759"/>
<sequence length="91" mass="10301">MLRRSLFPTIARSCTQLGRITSSSSALLTRPTSIPSCSSVLNNQALAPFLTRGFKVRTSVKKFCSECYIVRRKGRVYVYCKSNKKHKQRQG</sequence>
<dbReference type="InterPro" id="IPR035977">
    <property type="entry name" value="Ribosomal_bL36_sp"/>
</dbReference>
<gene>
    <name evidence="8" type="primary">TDEL0F01730</name>
    <name evidence="8" type="ORF">TDEL_0F01730</name>
</gene>
<keyword evidence="6 7" id="KW-0687">Ribonucleoprotein</keyword>
<comment type="similarity">
    <text evidence="2 7">Belongs to the bacterial ribosomal protein bL36 family.</text>
</comment>
<dbReference type="GO" id="GO:0003735">
    <property type="term" value="F:structural constituent of ribosome"/>
    <property type="evidence" value="ECO:0007669"/>
    <property type="project" value="InterPro"/>
</dbReference>
<keyword evidence="5" id="KW-0496">Mitochondrion</keyword>
<keyword evidence="3" id="KW-0809">Transit peptide</keyword>
<comment type="subcellular location">
    <subcellularLocation>
        <location evidence="1">Mitochondrion</location>
    </subcellularLocation>
</comment>
<reference evidence="8 9" key="1">
    <citation type="journal article" date="2011" name="Proc. Natl. Acad. Sci. U.S.A.">
        <title>Evolutionary erosion of yeast sex chromosomes by mating-type switching accidents.</title>
        <authorList>
            <person name="Gordon J.L."/>
            <person name="Armisen D."/>
            <person name="Proux-Wera E."/>
            <person name="Oheigeartaigh S.S."/>
            <person name="Byrne K.P."/>
            <person name="Wolfe K.H."/>
        </authorList>
    </citation>
    <scope>NUCLEOTIDE SEQUENCE [LARGE SCALE GENOMIC DNA]</scope>
    <source>
        <strain evidence="9">ATCC 10662 / CBS 1146 / NBRC 0425 / NCYC 2629 / NRRL Y-866</strain>
    </source>
</reference>
<dbReference type="FunCoup" id="G8ZWJ0">
    <property type="interactions" value="263"/>
</dbReference>
<dbReference type="SUPFAM" id="SSF57840">
    <property type="entry name" value="Ribosomal protein L36"/>
    <property type="match status" value="1"/>
</dbReference>
<dbReference type="KEGG" id="tdl:TDEL_0F01730"/>
<evidence type="ECO:0000256" key="3">
    <source>
        <dbReference type="ARBA" id="ARBA00022946"/>
    </source>
</evidence>
<dbReference type="STRING" id="1076872.G8ZWJ0"/>
<dbReference type="HAMAP" id="MF_00251">
    <property type="entry name" value="Ribosomal_bL36"/>
    <property type="match status" value="1"/>
</dbReference>